<dbReference type="Proteomes" id="UP000325315">
    <property type="component" value="Unassembled WGS sequence"/>
</dbReference>
<evidence type="ECO:0000313" key="1">
    <source>
        <dbReference type="EMBL" id="KAA3482924.1"/>
    </source>
</evidence>
<dbReference type="EMBL" id="SMMG02000002">
    <property type="protein sequence ID" value="KAA3482924.1"/>
    <property type="molecule type" value="Genomic_DNA"/>
</dbReference>
<dbReference type="AlphaFoldDB" id="A0A5B6WNU5"/>
<sequence>MFKQAKLGNASYPVSASNTASQVVELQRLNKSPVDKIRKYGAEEFRATLDDDPEKVEFWLENTIRVFDEISSMPIECLKCVISLLRDTTYQWWNTLVSLVPRESVTWEFCQTEFRKKYICQRFLDQKHK</sequence>
<name>A0A5B6WNU5_9ROSI</name>
<gene>
    <name evidence="1" type="ORF">EPI10_005132</name>
</gene>
<dbReference type="OrthoDB" id="1936908at2759"/>
<protein>
    <submittedName>
        <fullName evidence="1">Protein MCM10</fullName>
    </submittedName>
</protein>
<accession>A0A5B6WNU5</accession>
<keyword evidence="2" id="KW-1185">Reference proteome</keyword>
<organism evidence="1 2">
    <name type="scientific">Gossypium australe</name>
    <dbReference type="NCBI Taxonomy" id="47621"/>
    <lineage>
        <taxon>Eukaryota</taxon>
        <taxon>Viridiplantae</taxon>
        <taxon>Streptophyta</taxon>
        <taxon>Embryophyta</taxon>
        <taxon>Tracheophyta</taxon>
        <taxon>Spermatophyta</taxon>
        <taxon>Magnoliopsida</taxon>
        <taxon>eudicotyledons</taxon>
        <taxon>Gunneridae</taxon>
        <taxon>Pentapetalae</taxon>
        <taxon>rosids</taxon>
        <taxon>malvids</taxon>
        <taxon>Malvales</taxon>
        <taxon>Malvaceae</taxon>
        <taxon>Malvoideae</taxon>
        <taxon>Gossypium</taxon>
    </lineage>
</organism>
<comment type="caution">
    <text evidence="1">The sequence shown here is derived from an EMBL/GenBank/DDBJ whole genome shotgun (WGS) entry which is preliminary data.</text>
</comment>
<proteinExistence type="predicted"/>
<evidence type="ECO:0000313" key="2">
    <source>
        <dbReference type="Proteomes" id="UP000325315"/>
    </source>
</evidence>
<reference evidence="1" key="1">
    <citation type="submission" date="2019-08" db="EMBL/GenBank/DDBJ databases">
        <authorList>
            <person name="Liu F."/>
        </authorList>
    </citation>
    <scope>NUCLEOTIDE SEQUENCE [LARGE SCALE GENOMIC DNA]</scope>
    <source>
        <strain evidence="1">PA1801</strain>
        <tissue evidence="1">Leaf</tissue>
    </source>
</reference>